<evidence type="ECO:0000259" key="2">
    <source>
        <dbReference type="PROSITE" id="PS50181"/>
    </source>
</evidence>
<evidence type="ECO:0000256" key="1">
    <source>
        <dbReference type="SAM" id="MobiDB-lite"/>
    </source>
</evidence>
<dbReference type="InterPro" id="IPR036047">
    <property type="entry name" value="F-box-like_dom_sf"/>
</dbReference>
<comment type="caution">
    <text evidence="3">The sequence shown here is derived from an EMBL/GenBank/DDBJ whole genome shotgun (WGS) entry which is preliminary data.</text>
</comment>
<accession>A0A507CYQ4</accession>
<reference evidence="3 4" key="1">
    <citation type="journal article" date="2019" name="Sci. Rep.">
        <title>Comparative genomics of chytrid fungi reveal insights into the obligate biotrophic and pathogenic lifestyle of Synchytrium endobioticum.</title>
        <authorList>
            <person name="van de Vossenberg B.T.L.H."/>
            <person name="Warris S."/>
            <person name="Nguyen H.D.T."/>
            <person name="van Gent-Pelzer M.P.E."/>
            <person name="Joly D.L."/>
            <person name="van de Geest H.C."/>
            <person name="Bonants P.J.M."/>
            <person name="Smith D.S."/>
            <person name="Levesque C.A."/>
            <person name="van der Lee T.A.J."/>
        </authorList>
    </citation>
    <scope>NUCLEOTIDE SEQUENCE [LARGE SCALE GENOMIC DNA]</scope>
    <source>
        <strain evidence="3 4">LEV6574</strain>
    </source>
</reference>
<dbReference type="SUPFAM" id="SSF81383">
    <property type="entry name" value="F-box domain"/>
    <property type="match status" value="1"/>
</dbReference>
<proteinExistence type="predicted"/>
<feature type="compositionally biased region" description="Polar residues" evidence="1">
    <location>
        <begin position="11"/>
        <end position="22"/>
    </location>
</feature>
<gene>
    <name evidence="3" type="ORF">SeLEV6574_g04585</name>
</gene>
<dbReference type="OrthoDB" id="538223at2759"/>
<protein>
    <recommendedName>
        <fullName evidence="2">F-box domain-containing protein</fullName>
    </recommendedName>
</protein>
<organism evidence="3 4">
    <name type="scientific">Synchytrium endobioticum</name>
    <dbReference type="NCBI Taxonomy" id="286115"/>
    <lineage>
        <taxon>Eukaryota</taxon>
        <taxon>Fungi</taxon>
        <taxon>Fungi incertae sedis</taxon>
        <taxon>Chytridiomycota</taxon>
        <taxon>Chytridiomycota incertae sedis</taxon>
        <taxon>Chytridiomycetes</taxon>
        <taxon>Synchytriales</taxon>
        <taxon>Synchytriaceae</taxon>
        <taxon>Synchytrium</taxon>
    </lineage>
</organism>
<dbReference type="Gene3D" id="1.20.1280.50">
    <property type="match status" value="1"/>
</dbReference>
<dbReference type="InterPro" id="IPR001810">
    <property type="entry name" value="F-box_dom"/>
</dbReference>
<evidence type="ECO:0000313" key="3">
    <source>
        <dbReference type="EMBL" id="TPX44303.1"/>
    </source>
</evidence>
<dbReference type="CDD" id="cd09917">
    <property type="entry name" value="F-box_SF"/>
    <property type="match status" value="1"/>
</dbReference>
<dbReference type="VEuPathDB" id="FungiDB:SeMB42_g04737"/>
<feature type="compositionally biased region" description="Polar residues" evidence="1">
    <location>
        <begin position="34"/>
        <end position="46"/>
    </location>
</feature>
<feature type="domain" description="F-box" evidence="2">
    <location>
        <begin position="65"/>
        <end position="111"/>
    </location>
</feature>
<sequence length="268" mass="30146">MTKEENAINELLSSGSQSTAMKRSSHGGVHTKQPETTVETHASEASPSKRHSRTAVNGLTHDSRSATLKSLPVEIIGIIFSFADEFDLARLEATCKPFNAVIATFRLWDKLQHPVIKASPALQLSVKDMIKLFQSKKCCQCEERPGVVVLPFRKRLCGKCVSLLSKCWIDAVNEDHLPVDIAFKLPGMSGTELPSDGTPQYLPFIYLLVSDIEATLAQHAQAVQTNTFDAWFSEFEKRSHTVSRAFRELHCMYHMWQVYVELRDYSFP</sequence>
<dbReference type="Proteomes" id="UP000320475">
    <property type="component" value="Unassembled WGS sequence"/>
</dbReference>
<dbReference type="EMBL" id="QEAM01000188">
    <property type="protein sequence ID" value="TPX44303.1"/>
    <property type="molecule type" value="Genomic_DNA"/>
</dbReference>
<feature type="region of interest" description="Disordered" evidence="1">
    <location>
        <begin position="1"/>
        <end position="59"/>
    </location>
</feature>
<dbReference type="PROSITE" id="PS50181">
    <property type="entry name" value="FBOX"/>
    <property type="match status" value="1"/>
</dbReference>
<dbReference type="AlphaFoldDB" id="A0A507CYQ4"/>
<name>A0A507CYQ4_9FUNG</name>
<dbReference type="Pfam" id="PF12937">
    <property type="entry name" value="F-box-like"/>
    <property type="match status" value="1"/>
</dbReference>
<evidence type="ECO:0000313" key="4">
    <source>
        <dbReference type="Proteomes" id="UP000320475"/>
    </source>
</evidence>